<evidence type="ECO:0000313" key="15">
    <source>
        <dbReference type="EMBL" id="CAK0808833.1"/>
    </source>
</evidence>
<protein>
    <recommendedName>
        <fullName evidence="14">EF-hand domain-containing protein</fullName>
    </recommendedName>
</protein>
<keyword evidence="6" id="KW-0677">Repeat</keyword>
<keyword evidence="9" id="KW-0406">Ion transport</keyword>
<feature type="region of interest" description="Disordered" evidence="12">
    <location>
        <begin position="648"/>
        <end position="678"/>
    </location>
</feature>
<dbReference type="EMBL" id="CAUYUJ010004269">
    <property type="protein sequence ID" value="CAK0808833.1"/>
    <property type="molecule type" value="Genomic_DNA"/>
</dbReference>
<feature type="compositionally biased region" description="Basic and acidic residues" evidence="12">
    <location>
        <begin position="648"/>
        <end position="659"/>
    </location>
</feature>
<evidence type="ECO:0000256" key="9">
    <source>
        <dbReference type="ARBA" id="ARBA00023065"/>
    </source>
</evidence>
<keyword evidence="11" id="KW-0407">Ion channel</keyword>
<feature type="transmembrane region" description="Helical" evidence="13">
    <location>
        <begin position="170"/>
        <end position="189"/>
    </location>
</feature>
<dbReference type="SUPFAM" id="SSF81324">
    <property type="entry name" value="Voltage-gated potassium channels"/>
    <property type="match status" value="1"/>
</dbReference>
<comment type="similarity">
    <text evidence="2">Belongs to the calcium channel alpha-1 subunit (TC 1.A.1.11) family. Two pore calcium channel subfamily.</text>
</comment>
<evidence type="ECO:0000256" key="7">
    <source>
        <dbReference type="ARBA" id="ARBA00022837"/>
    </source>
</evidence>
<evidence type="ECO:0000256" key="11">
    <source>
        <dbReference type="ARBA" id="ARBA00023303"/>
    </source>
</evidence>
<dbReference type="PANTHER" id="PTHR46988">
    <property type="entry name" value="TWO PORE CALCIUM CHANNEL PROTEIN 1"/>
    <property type="match status" value="1"/>
</dbReference>
<feature type="transmembrane region" description="Helical" evidence="13">
    <location>
        <begin position="347"/>
        <end position="366"/>
    </location>
</feature>
<evidence type="ECO:0000256" key="6">
    <source>
        <dbReference type="ARBA" id="ARBA00022737"/>
    </source>
</evidence>
<gene>
    <name evidence="15" type="ORF">PCOR1329_LOCUS14297</name>
</gene>
<feature type="transmembrane region" description="Helical" evidence="13">
    <location>
        <begin position="386"/>
        <end position="405"/>
    </location>
</feature>
<dbReference type="PROSITE" id="PS50222">
    <property type="entry name" value="EF_HAND_2"/>
    <property type="match status" value="1"/>
</dbReference>
<comment type="subunit">
    <text evidence="3">Homodimer.</text>
</comment>
<evidence type="ECO:0000256" key="3">
    <source>
        <dbReference type="ARBA" id="ARBA00011738"/>
    </source>
</evidence>
<dbReference type="PANTHER" id="PTHR46988:SF2">
    <property type="entry name" value="TWO PORE CALCIUM CHANNEL PROTEIN 1"/>
    <property type="match status" value="1"/>
</dbReference>
<keyword evidence="10 13" id="KW-0472">Membrane</keyword>
<feature type="transmembrane region" description="Helical" evidence="13">
    <location>
        <begin position="69"/>
        <end position="89"/>
    </location>
</feature>
<comment type="caution">
    <text evidence="15">The sequence shown here is derived from an EMBL/GenBank/DDBJ whole genome shotgun (WGS) entry which is preliminary data.</text>
</comment>
<evidence type="ECO:0000256" key="13">
    <source>
        <dbReference type="SAM" id="Phobius"/>
    </source>
</evidence>
<dbReference type="InterPro" id="IPR044581">
    <property type="entry name" value="TPC1_plant"/>
</dbReference>
<evidence type="ECO:0000256" key="5">
    <source>
        <dbReference type="ARBA" id="ARBA00022692"/>
    </source>
</evidence>
<dbReference type="Gene3D" id="1.10.287.70">
    <property type="match status" value="2"/>
</dbReference>
<reference evidence="15" key="1">
    <citation type="submission" date="2023-10" db="EMBL/GenBank/DDBJ databases">
        <authorList>
            <person name="Chen Y."/>
            <person name="Shah S."/>
            <person name="Dougan E. K."/>
            <person name="Thang M."/>
            <person name="Chan C."/>
        </authorList>
    </citation>
    <scope>NUCLEOTIDE SEQUENCE [LARGE SCALE GENOMIC DNA]</scope>
</reference>
<dbReference type="InterPro" id="IPR002048">
    <property type="entry name" value="EF_hand_dom"/>
</dbReference>
<dbReference type="InterPro" id="IPR018247">
    <property type="entry name" value="EF_Hand_1_Ca_BS"/>
</dbReference>
<evidence type="ECO:0000256" key="2">
    <source>
        <dbReference type="ARBA" id="ARBA00009286"/>
    </source>
</evidence>
<evidence type="ECO:0000256" key="12">
    <source>
        <dbReference type="SAM" id="MobiDB-lite"/>
    </source>
</evidence>
<name>A0ABN9QRI7_9DINO</name>
<evidence type="ECO:0000313" key="16">
    <source>
        <dbReference type="Proteomes" id="UP001189429"/>
    </source>
</evidence>
<sequence length="678" mass="77666">MVAISYIANKLLTQRKLQVSYFDCLSTRVVYHETKLIYAGLVMVALELADCIVFVLFRPRFRIAFVARTGLFCMMPQLLSLFRCIFKILGEVVTIMAFYVGSLLLFSWIAVELFASAEGEVQGWSGEKTPLINVGLDTFGNSFNTLFVAGSTADFVFVLLPTYTAFRASGILWGLFLVFVKFLLLNLVLDTLVSAYKDFTEALGEELIDQKKNGVKGAYTTLAKAIRDEGVSKRELDETQIPEDVFIDLIHQLGRSPMMRTLKDAEAEVVFKAVDKDNSKLIDKLEFEKIALVLEYDFWITPMKSPLAQYIENHYMGAWPPAWAGAPRWVRVFLWFRRHYKDGNFNWFMNYVLLVNLTLVVCESIYEYNGWDEPGYMENLELTFSLVYVVEVALHLVVISWDEYISFRSNQFDFFVTWLLLCSSIFDETSSGFGGDPKRYINILRCLRLLRVVKQVLKIKEVQTMVEAVSTIVTASKEILSLLCVFILFYSALGVQMWGGLLYEGNKRLEETEYDEKDWYVLNFQDVPMAAGVWVVSLISEYIQDFPDALRRVSGWPVLSKSIFISFYILSVCIIFELVKAFTVEVFIRLKAKQKLAMQNGQSEKNVALKEVKDEFGKQGQILHFRLPGDPMVQEKMEEILGEVEEKVKEEHDQAEHKRAVSQGQDNIHIGKPQDVAS</sequence>
<dbReference type="InterPro" id="IPR027359">
    <property type="entry name" value="Volt_channel_dom_sf"/>
</dbReference>
<feature type="transmembrane region" description="Helical" evidence="13">
    <location>
        <begin position="95"/>
        <end position="115"/>
    </location>
</feature>
<feature type="transmembrane region" description="Helical" evidence="13">
    <location>
        <begin position="479"/>
        <end position="499"/>
    </location>
</feature>
<keyword evidence="5 13" id="KW-0812">Transmembrane</keyword>
<feature type="domain" description="EF-hand" evidence="14">
    <location>
        <begin position="262"/>
        <end position="297"/>
    </location>
</feature>
<feature type="transmembrane region" description="Helical" evidence="13">
    <location>
        <begin position="563"/>
        <end position="588"/>
    </location>
</feature>
<evidence type="ECO:0000259" key="14">
    <source>
        <dbReference type="PROSITE" id="PS50222"/>
    </source>
</evidence>
<comment type="subcellular location">
    <subcellularLocation>
        <location evidence="1">Membrane</location>
        <topology evidence="1">Multi-pass membrane protein</topology>
    </subcellularLocation>
</comment>
<evidence type="ECO:0000256" key="10">
    <source>
        <dbReference type="ARBA" id="ARBA00023136"/>
    </source>
</evidence>
<dbReference type="Pfam" id="PF00520">
    <property type="entry name" value="Ion_trans"/>
    <property type="match status" value="2"/>
</dbReference>
<dbReference type="InterPro" id="IPR005821">
    <property type="entry name" value="Ion_trans_dom"/>
</dbReference>
<keyword evidence="16" id="KW-1185">Reference proteome</keyword>
<keyword evidence="8 13" id="KW-1133">Transmembrane helix</keyword>
<accession>A0ABN9QRI7</accession>
<proteinExistence type="inferred from homology"/>
<keyword evidence="7" id="KW-0106">Calcium</keyword>
<evidence type="ECO:0000256" key="4">
    <source>
        <dbReference type="ARBA" id="ARBA00022448"/>
    </source>
</evidence>
<organism evidence="15 16">
    <name type="scientific">Prorocentrum cordatum</name>
    <dbReference type="NCBI Taxonomy" id="2364126"/>
    <lineage>
        <taxon>Eukaryota</taxon>
        <taxon>Sar</taxon>
        <taxon>Alveolata</taxon>
        <taxon>Dinophyceae</taxon>
        <taxon>Prorocentrales</taxon>
        <taxon>Prorocentraceae</taxon>
        <taxon>Prorocentrum</taxon>
    </lineage>
</organism>
<keyword evidence="4" id="KW-0813">Transport</keyword>
<evidence type="ECO:0000256" key="8">
    <source>
        <dbReference type="ARBA" id="ARBA00022989"/>
    </source>
</evidence>
<dbReference type="PROSITE" id="PS00018">
    <property type="entry name" value="EF_HAND_1"/>
    <property type="match status" value="1"/>
</dbReference>
<dbReference type="Gene3D" id="1.20.120.350">
    <property type="entry name" value="Voltage-gated potassium channels. Chain C"/>
    <property type="match status" value="1"/>
</dbReference>
<evidence type="ECO:0000256" key="1">
    <source>
        <dbReference type="ARBA" id="ARBA00004141"/>
    </source>
</evidence>
<feature type="transmembrane region" description="Helical" evidence="13">
    <location>
        <begin position="36"/>
        <end position="57"/>
    </location>
</feature>
<dbReference type="Proteomes" id="UP001189429">
    <property type="component" value="Unassembled WGS sequence"/>
</dbReference>